<feature type="region of interest" description="Disordered" evidence="1">
    <location>
        <begin position="17"/>
        <end position="52"/>
    </location>
</feature>
<sequence length="52" mass="5976">MSRIMKSSFSWPEATLLHQQKQQHDKEEFSSILSSSSLSNSSTMEHIYEQAS</sequence>
<keyword evidence="3" id="KW-1185">Reference proteome</keyword>
<reference evidence="2" key="1">
    <citation type="submission" date="2021-02" db="EMBL/GenBank/DDBJ databases">
        <authorList>
            <person name="Nowell W R."/>
        </authorList>
    </citation>
    <scope>NUCLEOTIDE SEQUENCE</scope>
</reference>
<evidence type="ECO:0000313" key="3">
    <source>
        <dbReference type="Proteomes" id="UP000663873"/>
    </source>
</evidence>
<evidence type="ECO:0000256" key="1">
    <source>
        <dbReference type="SAM" id="MobiDB-lite"/>
    </source>
</evidence>
<dbReference type="EMBL" id="CAJOBP010095199">
    <property type="protein sequence ID" value="CAF4960056.1"/>
    <property type="molecule type" value="Genomic_DNA"/>
</dbReference>
<organism evidence="2 3">
    <name type="scientific">Rotaria socialis</name>
    <dbReference type="NCBI Taxonomy" id="392032"/>
    <lineage>
        <taxon>Eukaryota</taxon>
        <taxon>Metazoa</taxon>
        <taxon>Spiralia</taxon>
        <taxon>Gnathifera</taxon>
        <taxon>Rotifera</taxon>
        <taxon>Eurotatoria</taxon>
        <taxon>Bdelloidea</taxon>
        <taxon>Philodinida</taxon>
        <taxon>Philodinidae</taxon>
        <taxon>Rotaria</taxon>
    </lineage>
</organism>
<comment type="caution">
    <text evidence="2">The sequence shown here is derived from an EMBL/GenBank/DDBJ whole genome shotgun (WGS) entry which is preliminary data.</text>
</comment>
<feature type="non-terminal residue" evidence="2">
    <location>
        <position position="52"/>
    </location>
</feature>
<name>A0A821YHD3_9BILA</name>
<protein>
    <submittedName>
        <fullName evidence="2">Uncharacterized protein</fullName>
    </submittedName>
</protein>
<dbReference type="Proteomes" id="UP000663873">
    <property type="component" value="Unassembled WGS sequence"/>
</dbReference>
<accession>A0A821YHD3</accession>
<dbReference type="AlphaFoldDB" id="A0A821YHD3"/>
<feature type="compositionally biased region" description="Low complexity" evidence="1">
    <location>
        <begin position="30"/>
        <end position="42"/>
    </location>
</feature>
<proteinExistence type="predicted"/>
<evidence type="ECO:0000313" key="2">
    <source>
        <dbReference type="EMBL" id="CAF4960056.1"/>
    </source>
</evidence>
<gene>
    <name evidence="2" type="ORF">UJA718_LOCUS48198</name>
</gene>